<comment type="similarity">
    <text evidence="2">Belongs to the RNase K family.</text>
</comment>
<comment type="subcellular location">
    <subcellularLocation>
        <location evidence="1">Membrane</location>
        <topology evidence="1">Multi-pass membrane protein</topology>
    </subcellularLocation>
</comment>
<evidence type="ECO:0000313" key="8">
    <source>
        <dbReference type="Proteomes" id="UP000265100"/>
    </source>
</evidence>
<evidence type="ECO:0000256" key="1">
    <source>
        <dbReference type="ARBA" id="ARBA00004141"/>
    </source>
</evidence>
<evidence type="ECO:0000256" key="6">
    <source>
        <dbReference type="SAM" id="Phobius"/>
    </source>
</evidence>
<dbReference type="AlphaFoldDB" id="A0AAX7TIR7"/>
<feature type="transmembrane region" description="Helical" evidence="6">
    <location>
        <begin position="67"/>
        <end position="87"/>
    </location>
</feature>
<keyword evidence="8" id="KW-1185">Reference proteome</keyword>
<accession>A0AAX7TIR7</accession>
<proteinExistence type="inferred from homology"/>
<dbReference type="GO" id="GO:0004521">
    <property type="term" value="F:RNA endonuclease activity"/>
    <property type="evidence" value="ECO:0007669"/>
    <property type="project" value="InterPro"/>
</dbReference>
<dbReference type="GeneTree" id="ENSGT00390000009664"/>
<dbReference type="PANTHER" id="PTHR31733">
    <property type="entry name" value="RIBONUCLEASE KAPPA"/>
    <property type="match status" value="1"/>
</dbReference>
<evidence type="ECO:0000256" key="5">
    <source>
        <dbReference type="ARBA" id="ARBA00023136"/>
    </source>
</evidence>
<keyword evidence="4 6" id="KW-1133">Transmembrane helix</keyword>
<keyword evidence="5 6" id="KW-0472">Membrane</keyword>
<dbReference type="Ensembl" id="ENSACLT00000077464.1">
    <property type="protein sequence ID" value="ENSACLP00000056953.1"/>
    <property type="gene ID" value="ENSACLG00000015755.2"/>
</dbReference>
<dbReference type="Pfam" id="PF23489">
    <property type="entry name" value="V-ATPase_su_f"/>
    <property type="match status" value="1"/>
</dbReference>
<evidence type="ECO:0000256" key="3">
    <source>
        <dbReference type="ARBA" id="ARBA00022692"/>
    </source>
</evidence>
<evidence type="ECO:0000313" key="7">
    <source>
        <dbReference type="Ensembl" id="ENSACLP00000056953.1"/>
    </source>
</evidence>
<reference evidence="7" key="3">
    <citation type="submission" date="2025-09" db="UniProtKB">
        <authorList>
            <consortium name="Ensembl"/>
        </authorList>
    </citation>
    <scope>IDENTIFICATION</scope>
</reference>
<protein>
    <submittedName>
        <fullName evidence="7">Ribonuclease, RNase K a</fullName>
    </submittedName>
</protein>
<organism evidence="7 8">
    <name type="scientific">Astatotilapia calliptera</name>
    <name type="common">Eastern happy</name>
    <name type="synonym">Chromis callipterus</name>
    <dbReference type="NCBI Taxonomy" id="8154"/>
    <lineage>
        <taxon>Eukaryota</taxon>
        <taxon>Metazoa</taxon>
        <taxon>Chordata</taxon>
        <taxon>Craniata</taxon>
        <taxon>Vertebrata</taxon>
        <taxon>Euteleostomi</taxon>
        <taxon>Actinopterygii</taxon>
        <taxon>Neopterygii</taxon>
        <taxon>Teleostei</taxon>
        <taxon>Neoteleostei</taxon>
        <taxon>Acanthomorphata</taxon>
        <taxon>Ovalentaria</taxon>
        <taxon>Cichlomorphae</taxon>
        <taxon>Cichliformes</taxon>
        <taxon>Cichlidae</taxon>
        <taxon>African cichlids</taxon>
        <taxon>Pseudocrenilabrinae</taxon>
        <taxon>Haplochromini</taxon>
        <taxon>Astatotilapia</taxon>
    </lineage>
</organism>
<reference evidence="7" key="2">
    <citation type="submission" date="2025-08" db="UniProtKB">
        <authorList>
            <consortium name="Ensembl"/>
        </authorList>
    </citation>
    <scope>IDENTIFICATION</scope>
</reference>
<feature type="transmembrane region" description="Helical" evidence="6">
    <location>
        <begin position="12"/>
        <end position="32"/>
    </location>
</feature>
<reference evidence="7" key="1">
    <citation type="submission" date="2018-05" db="EMBL/GenBank/DDBJ databases">
        <authorList>
            <person name="Datahose"/>
        </authorList>
    </citation>
    <scope>NUCLEOTIDE SEQUENCE</scope>
</reference>
<keyword evidence="3 6" id="KW-0812">Transmembrane</keyword>
<dbReference type="Proteomes" id="UP000265100">
    <property type="component" value="Chromosome 3"/>
</dbReference>
<evidence type="ECO:0000256" key="2">
    <source>
        <dbReference type="ARBA" id="ARBA00008458"/>
    </source>
</evidence>
<name>A0AAX7TIR7_ASTCA</name>
<evidence type="ECO:0000256" key="4">
    <source>
        <dbReference type="ARBA" id="ARBA00022989"/>
    </source>
</evidence>
<sequence length="158" mass="17277">MRGLICGPKLAACGIVLSMWGVVMLALLGIFFTTNSAVLIEDVPLTDEDTFKDLDPPHRAYDVYQKVGYNCFIAAAMYVVCGLFSCCQMKLNKKKFLISAPRCCSSGVSRAVAPPGGRITSPQPTDSSCVDSHLFFLLSQDFRDLVKGDEVGHFENKK</sequence>
<dbReference type="GO" id="GO:0016020">
    <property type="term" value="C:membrane"/>
    <property type="evidence" value="ECO:0007669"/>
    <property type="project" value="UniProtKB-SubCell"/>
</dbReference>
<dbReference type="InterPro" id="IPR056552">
    <property type="entry name" value="Ribonucl_Kappa"/>
</dbReference>
<dbReference type="InterPro" id="IPR026770">
    <property type="entry name" value="RNase_K"/>
</dbReference>